<name>A0ACC3STN0_LIPKO</name>
<proteinExistence type="predicted"/>
<evidence type="ECO:0000313" key="1">
    <source>
        <dbReference type="EMBL" id="KAK9234744.1"/>
    </source>
</evidence>
<protein>
    <submittedName>
        <fullName evidence="1">Uncharacterized protein</fullName>
    </submittedName>
</protein>
<keyword evidence="2" id="KW-1185">Reference proteome</keyword>
<sequence length="156" mass="16859">MSLSSLPTALPSLSVREYVIDALYRCVIGLDTANKDLFDSSLTQDAVLDINGRVLNGLDAIHAGCYNILAKLDTTHFITNVRVSVKDGESTASLTASALAQHYRQGQGLESGAEGLLTGVLYYVDLVKDTDGLWKATNSKMRTTWFEGDRAIAMGK</sequence>
<organism evidence="1 2">
    <name type="scientific">Lipomyces kononenkoae</name>
    <name type="common">Yeast</name>
    <dbReference type="NCBI Taxonomy" id="34357"/>
    <lineage>
        <taxon>Eukaryota</taxon>
        <taxon>Fungi</taxon>
        <taxon>Dikarya</taxon>
        <taxon>Ascomycota</taxon>
        <taxon>Saccharomycotina</taxon>
        <taxon>Lipomycetes</taxon>
        <taxon>Lipomycetales</taxon>
        <taxon>Lipomycetaceae</taxon>
        <taxon>Lipomyces</taxon>
    </lineage>
</organism>
<reference evidence="2" key="1">
    <citation type="journal article" date="2024" name="Front. Bioeng. Biotechnol.">
        <title>Genome-scale model development and genomic sequencing of the oleaginous clade Lipomyces.</title>
        <authorList>
            <person name="Czajka J.J."/>
            <person name="Han Y."/>
            <person name="Kim J."/>
            <person name="Mondo S.J."/>
            <person name="Hofstad B.A."/>
            <person name="Robles A."/>
            <person name="Haridas S."/>
            <person name="Riley R."/>
            <person name="LaButti K."/>
            <person name="Pangilinan J."/>
            <person name="Andreopoulos W."/>
            <person name="Lipzen A."/>
            <person name="Yan J."/>
            <person name="Wang M."/>
            <person name="Ng V."/>
            <person name="Grigoriev I.V."/>
            <person name="Spatafora J.W."/>
            <person name="Magnuson J.K."/>
            <person name="Baker S.E."/>
            <person name="Pomraning K.R."/>
        </authorList>
    </citation>
    <scope>NUCLEOTIDE SEQUENCE [LARGE SCALE GENOMIC DNA]</scope>
    <source>
        <strain evidence="2">CBS 7786</strain>
    </source>
</reference>
<comment type="caution">
    <text evidence="1">The sequence shown here is derived from an EMBL/GenBank/DDBJ whole genome shotgun (WGS) entry which is preliminary data.</text>
</comment>
<dbReference type="Proteomes" id="UP001433508">
    <property type="component" value="Unassembled WGS sequence"/>
</dbReference>
<evidence type="ECO:0000313" key="2">
    <source>
        <dbReference type="Proteomes" id="UP001433508"/>
    </source>
</evidence>
<gene>
    <name evidence="1" type="ORF">V1525DRAFT_412084</name>
</gene>
<accession>A0ACC3STN0</accession>
<dbReference type="EMBL" id="MU971451">
    <property type="protein sequence ID" value="KAK9234744.1"/>
    <property type="molecule type" value="Genomic_DNA"/>
</dbReference>